<evidence type="ECO:0000259" key="9">
    <source>
        <dbReference type="Pfam" id="PF00697"/>
    </source>
</evidence>
<keyword evidence="7" id="KW-0057">Aromatic amino acid biosynthesis</keyword>
<dbReference type="EC" id="5.3.1.24" evidence="3"/>
<dbReference type="InterPro" id="IPR011060">
    <property type="entry name" value="RibuloseP-bd_barrel"/>
</dbReference>
<evidence type="ECO:0000313" key="12">
    <source>
        <dbReference type="Proteomes" id="UP000478008"/>
    </source>
</evidence>
<dbReference type="Proteomes" id="UP000568158">
    <property type="component" value="Unassembled WGS sequence"/>
</dbReference>
<evidence type="ECO:0000313" key="13">
    <source>
        <dbReference type="Proteomes" id="UP000568158"/>
    </source>
</evidence>
<evidence type="ECO:0000313" key="11">
    <source>
        <dbReference type="EMBL" id="VUG18347.1"/>
    </source>
</evidence>
<keyword evidence="5" id="KW-0028">Amino-acid biosynthesis</keyword>
<evidence type="ECO:0000256" key="4">
    <source>
        <dbReference type="ARBA" id="ARBA00022272"/>
    </source>
</evidence>
<dbReference type="CDD" id="cd00405">
    <property type="entry name" value="PRAI"/>
    <property type="match status" value="1"/>
</dbReference>
<accession>A0A7D9H1Z4</accession>
<dbReference type="UniPathway" id="UPA00035">
    <property type="reaction ID" value="UER00042"/>
</dbReference>
<name>A0A7D9H1Z4_DEKBR</name>
<dbReference type="EMBL" id="CABFWN010000003">
    <property type="protein sequence ID" value="VUG18347.1"/>
    <property type="molecule type" value="Genomic_DNA"/>
</dbReference>
<comment type="pathway">
    <text evidence="1">Amino-acid biosynthesis; L-tryptophan biosynthesis; L-tryptophan from chorismate: step 3/5.</text>
</comment>
<feature type="domain" description="N-(5'phosphoribosyl) anthranilate isomerase (PRAI)" evidence="9">
    <location>
        <begin position="81"/>
        <end position="238"/>
    </location>
</feature>
<dbReference type="GO" id="GO:0000162">
    <property type="term" value="P:L-tryptophan biosynthetic process"/>
    <property type="evidence" value="ECO:0007669"/>
    <property type="project" value="UniProtKB-UniPathway"/>
</dbReference>
<evidence type="ECO:0000256" key="6">
    <source>
        <dbReference type="ARBA" id="ARBA00022822"/>
    </source>
</evidence>
<organism evidence="11 12">
    <name type="scientific">Dekkera bruxellensis</name>
    <name type="common">Brettanomyces custersii</name>
    <dbReference type="NCBI Taxonomy" id="5007"/>
    <lineage>
        <taxon>Eukaryota</taxon>
        <taxon>Fungi</taxon>
        <taxon>Dikarya</taxon>
        <taxon>Ascomycota</taxon>
        <taxon>Saccharomycotina</taxon>
        <taxon>Pichiomycetes</taxon>
        <taxon>Pichiales</taxon>
        <taxon>Pichiaceae</taxon>
        <taxon>Brettanomyces</taxon>
    </lineage>
</organism>
<evidence type="ECO:0000256" key="5">
    <source>
        <dbReference type="ARBA" id="ARBA00022605"/>
    </source>
</evidence>
<dbReference type="PANTHER" id="PTHR42894">
    <property type="entry name" value="N-(5'-PHOSPHORIBOSYL)ANTHRANILATE ISOMERASE"/>
    <property type="match status" value="1"/>
</dbReference>
<evidence type="ECO:0000256" key="1">
    <source>
        <dbReference type="ARBA" id="ARBA00004664"/>
    </source>
</evidence>
<dbReference type="Gene3D" id="3.20.20.70">
    <property type="entry name" value="Aldolase class I"/>
    <property type="match status" value="1"/>
</dbReference>
<evidence type="ECO:0000256" key="7">
    <source>
        <dbReference type="ARBA" id="ARBA00023141"/>
    </source>
</evidence>
<gene>
    <name evidence="11" type="primary">TRP1</name>
    <name evidence="11" type="ORF">DEBR0S3_08350G</name>
    <name evidence="10" type="ORF">HII12_004432</name>
</gene>
<reference evidence="10 13" key="2">
    <citation type="journal article" date="2020" name="Appl. Microbiol. Biotechnol.">
        <title>Targeted gene deletion in Brettanomyces bruxellensis with an expression-free CRISPR-Cas9 system.</title>
        <authorList>
            <person name="Varela C."/>
            <person name="Bartel C."/>
            <person name="Onetto C."/>
            <person name="Borneman A."/>
        </authorList>
    </citation>
    <scope>NUCLEOTIDE SEQUENCE [LARGE SCALE GENOMIC DNA]</scope>
    <source>
        <strain evidence="10 13">AWRI1613</strain>
    </source>
</reference>
<protein>
    <recommendedName>
        <fullName evidence="4">N-(5'-phosphoribosyl)anthranilate isomerase</fullName>
        <ecNumber evidence="3">5.3.1.24</ecNumber>
    </recommendedName>
</protein>
<dbReference type="Proteomes" id="UP000478008">
    <property type="component" value="Unassembled WGS sequence"/>
</dbReference>
<dbReference type="EMBL" id="JABCYN010000041">
    <property type="protein sequence ID" value="KAF6007542.1"/>
    <property type="molecule type" value="Genomic_DNA"/>
</dbReference>
<dbReference type="SUPFAM" id="SSF51366">
    <property type="entry name" value="Ribulose-phoshate binding barrel"/>
    <property type="match status" value="1"/>
</dbReference>
<dbReference type="HAMAP" id="MF_00135">
    <property type="entry name" value="PRAI"/>
    <property type="match status" value="1"/>
</dbReference>
<evidence type="ECO:0000256" key="8">
    <source>
        <dbReference type="ARBA" id="ARBA00023235"/>
    </source>
</evidence>
<dbReference type="Pfam" id="PF00697">
    <property type="entry name" value="PRAI"/>
    <property type="match status" value="1"/>
</dbReference>
<keyword evidence="12" id="KW-1185">Reference proteome</keyword>
<dbReference type="InterPro" id="IPR013785">
    <property type="entry name" value="Aldolase_TIM"/>
</dbReference>
<proteinExistence type="inferred from homology"/>
<dbReference type="InterPro" id="IPR044643">
    <property type="entry name" value="TrpF_fam"/>
</dbReference>
<evidence type="ECO:0000313" key="10">
    <source>
        <dbReference type="EMBL" id="KAF6007542.1"/>
    </source>
</evidence>
<evidence type="ECO:0000256" key="2">
    <source>
        <dbReference type="ARBA" id="ARBA00007571"/>
    </source>
</evidence>
<keyword evidence="6" id="KW-0822">Tryptophan biosynthesis</keyword>
<comment type="similarity">
    <text evidence="2">Belongs to the TrpF family.</text>
</comment>
<sequence length="245" mass="27157">MSGKIVKICGLKDAESASVAIKRGANLLGVILVPNRKRTVEDDKAREISNLCRQQRKRLNRRFQTSKELINYARTLSSTGALWFEDCSRLIIENGPFLVGVFRNQPLDDVINISRQLDIDIVQLHGSENLEEYVPALELPVIARFTPGRSDLSKAVQTHKHLLPLLDSEAGGQGKMIDWAEAAEFNRDLDGQFILAGGLTPENVDRALLVSGCLGVDVSGGVETDGSKDHEKIERFLRNARKEVL</sequence>
<keyword evidence="8" id="KW-0413">Isomerase</keyword>
<dbReference type="GO" id="GO:0004640">
    <property type="term" value="F:phosphoribosylanthranilate isomerase activity"/>
    <property type="evidence" value="ECO:0007669"/>
    <property type="project" value="UniProtKB-EC"/>
</dbReference>
<dbReference type="PANTHER" id="PTHR42894:SF1">
    <property type="entry name" value="N-(5'-PHOSPHORIBOSYL)ANTHRANILATE ISOMERASE"/>
    <property type="match status" value="1"/>
</dbReference>
<dbReference type="AlphaFoldDB" id="A0A7D9H1Z4"/>
<reference evidence="11 12" key="1">
    <citation type="submission" date="2019-07" db="EMBL/GenBank/DDBJ databases">
        <authorList>
            <person name="Friedrich A."/>
            <person name="Schacherer J."/>
        </authorList>
    </citation>
    <scope>NUCLEOTIDE SEQUENCE [LARGE SCALE GENOMIC DNA]</scope>
</reference>
<dbReference type="InterPro" id="IPR001240">
    <property type="entry name" value="PRAI_dom"/>
</dbReference>
<evidence type="ECO:0000256" key="3">
    <source>
        <dbReference type="ARBA" id="ARBA00012572"/>
    </source>
</evidence>